<organism evidence="2 3">
    <name type="scientific">Endocarpon pusillum</name>
    <dbReference type="NCBI Taxonomy" id="364733"/>
    <lineage>
        <taxon>Eukaryota</taxon>
        <taxon>Fungi</taxon>
        <taxon>Dikarya</taxon>
        <taxon>Ascomycota</taxon>
        <taxon>Pezizomycotina</taxon>
        <taxon>Eurotiomycetes</taxon>
        <taxon>Chaetothyriomycetidae</taxon>
        <taxon>Verrucariales</taxon>
        <taxon>Verrucariaceae</taxon>
        <taxon>Endocarpon</taxon>
    </lineage>
</organism>
<protein>
    <submittedName>
        <fullName evidence="2">Uncharacterized protein</fullName>
    </submittedName>
</protein>
<evidence type="ECO:0000313" key="3">
    <source>
        <dbReference type="Proteomes" id="UP000606974"/>
    </source>
</evidence>
<evidence type="ECO:0000313" key="2">
    <source>
        <dbReference type="EMBL" id="KAF7503790.1"/>
    </source>
</evidence>
<keyword evidence="3" id="KW-1185">Reference proteome</keyword>
<sequence length="90" mass="10358">MSRRDVLDVCMQIALVGLPAWMPVRVEERREDTCTTSSRRLRCRSAAVDVPISGLVWRNATGLETATKGSKYTKRRSRKKMQNRSRCLEM</sequence>
<feature type="region of interest" description="Disordered" evidence="1">
    <location>
        <begin position="67"/>
        <end position="90"/>
    </location>
</feature>
<gene>
    <name evidence="2" type="ORF">GJ744_003282</name>
</gene>
<accession>A0A8H7A6Z9</accession>
<name>A0A8H7A6Z9_9EURO</name>
<evidence type="ECO:0000256" key="1">
    <source>
        <dbReference type="SAM" id="MobiDB-lite"/>
    </source>
</evidence>
<dbReference type="Proteomes" id="UP000606974">
    <property type="component" value="Unassembled WGS sequence"/>
</dbReference>
<feature type="compositionally biased region" description="Basic residues" evidence="1">
    <location>
        <begin position="71"/>
        <end position="83"/>
    </location>
</feature>
<reference evidence="2" key="1">
    <citation type="submission" date="2020-02" db="EMBL/GenBank/DDBJ databases">
        <authorList>
            <person name="Palmer J.M."/>
        </authorList>
    </citation>
    <scope>NUCLEOTIDE SEQUENCE</scope>
    <source>
        <strain evidence="2">EPUS1.4</strain>
        <tissue evidence="2">Thallus</tissue>
    </source>
</reference>
<proteinExistence type="predicted"/>
<dbReference type="AlphaFoldDB" id="A0A8H7A6Z9"/>
<dbReference type="EMBL" id="JAACFV010000162">
    <property type="protein sequence ID" value="KAF7503790.1"/>
    <property type="molecule type" value="Genomic_DNA"/>
</dbReference>
<comment type="caution">
    <text evidence="2">The sequence shown here is derived from an EMBL/GenBank/DDBJ whole genome shotgun (WGS) entry which is preliminary data.</text>
</comment>